<dbReference type="EMBL" id="QRBI01000197">
    <property type="protein sequence ID" value="RMB94272.1"/>
    <property type="molecule type" value="Genomic_DNA"/>
</dbReference>
<reference evidence="1 2" key="1">
    <citation type="submission" date="2018-07" db="EMBL/GenBank/DDBJ databases">
        <title>A high quality draft genome assembly of the barn swallow (H. rustica rustica).</title>
        <authorList>
            <person name="Formenti G."/>
            <person name="Chiara M."/>
            <person name="Poveda L."/>
            <person name="Francoijs K.-J."/>
            <person name="Bonisoli-Alquati A."/>
            <person name="Canova L."/>
            <person name="Gianfranceschi L."/>
            <person name="Horner D.S."/>
            <person name="Saino N."/>
        </authorList>
    </citation>
    <scope>NUCLEOTIDE SEQUENCE [LARGE SCALE GENOMIC DNA]</scope>
    <source>
        <strain evidence="1">Chelidonia</strain>
        <tissue evidence="1">Blood</tissue>
    </source>
</reference>
<evidence type="ECO:0000313" key="2">
    <source>
        <dbReference type="Proteomes" id="UP000269221"/>
    </source>
</evidence>
<dbReference type="AlphaFoldDB" id="A0A3M0J0N3"/>
<organism evidence="1 2">
    <name type="scientific">Hirundo rustica rustica</name>
    <dbReference type="NCBI Taxonomy" id="333673"/>
    <lineage>
        <taxon>Eukaryota</taxon>
        <taxon>Metazoa</taxon>
        <taxon>Chordata</taxon>
        <taxon>Craniata</taxon>
        <taxon>Vertebrata</taxon>
        <taxon>Euteleostomi</taxon>
        <taxon>Archelosauria</taxon>
        <taxon>Archosauria</taxon>
        <taxon>Dinosauria</taxon>
        <taxon>Saurischia</taxon>
        <taxon>Theropoda</taxon>
        <taxon>Coelurosauria</taxon>
        <taxon>Aves</taxon>
        <taxon>Neognathae</taxon>
        <taxon>Neoaves</taxon>
        <taxon>Telluraves</taxon>
        <taxon>Australaves</taxon>
        <taxon>Passeriformes</taxon>
        <taxon>Sylvioidea</taxon>
        <taxon>Hirundinidae</taxon>
        <taxon>Hirundo</taxon>
    </lineage>
</organism>
<evidence type="ECO:0000313" key="1">
    <source>
        <dbReference type="EMBL" id="RMB94272.1"/>
    </source>
</evidence>
<gene>
    <name evidence="1" type="ORF">DUI87_29079</name>
</gene>
<sequence>MAHLAELLPMAKAALAKTRLVTNGEHMQQVWPQLNSLSPLDGSQQRQHHVPKEYYCLVGLDKVTLYSLKLYQRKVSPEIIIRAPEQSH</sequence>
<dbReference type="Proteomes" id="UP000269221">
    <property type="component" value="Unassembled WGS sequence"/>
</dbReference>
<protein>
    <submittedName>
        <fullName evidence="1">Uncharacterized protein</fullName>
    </submittedName>
</protein>
<comment type="caution">
    <text evidence="1">The sequence shown here is derived from an EMBL/GenBank/DDBJ whole genome shotgun (WGS) entry which is preliminary data.</text>
</comment>
<accession>A0A3M0J0N3</accession>
<keyword evidence="2" id="KW-1185">Reference proteome</keyword>
<name>A0A3M0J0N3_HIRRU</name>
<proteinExistence type="predicted"/>